<keyword evidence="4 8" id="KW-1278">Translocase</keyword>
<feature type="transmembrane region" description="Helical" evidence="8">
    <location>
        <begin position="169"/>
        <end position="192"/>
    </location>
</feature>
<feature type="compositionally biased region" description="Low complexity" evidence="9">
    <location>
        <begin position="205"/>
        <end position="220"/>
    </location>
</feature>
<keyword evidence="8" id="KW-1003">Cell membrane</keyword>
<gene>
    <name evidence="8" type="primary">rnfE</name>
    <name evidence="10" type="ORF">JM64_01330</name>
</gene>
<feature type="transmembrane region" description="Helical" evidence="8">
    <location>
        <begin position="39"/>
        <end position="59"/>
    </location>
</feature>
<evidence type="ECO:0000256" key="5">
    <source>
        <dbReference type="ARBA" id="ARBA00022982"/>
    </source>
</evidence>
<dbReference type="PIRSF" id="PIRSF006102">
    <property type="entry name" value="NQR_DE"/>
    <property type="match status" value="1"/>
</dbReference>
<comment type="similarity">
    <text evidence="8">Belongs to the NqrDE/RnfAE family.</text>
</comment>
<dbReference type="EC" id="7.-.-.-" evidence="8"/>
<dbReference type="HAMAP" id="MF_00478">
    <property type="entry name" value="RsxE_RnfE"/>
    <property type="match status" value="1"/>
</dbReference>
<dbReference type="InterPro" id="IPR010968">
    <property type="entry name" value="RnfE"/>
</dbReference>
<evidence type="ECO:0000313" key="10">
    <source>
        <dbReference type="EMBL" id="ANE40804.1"/>
    </source>
</evidence>
<protein>
    <recommendedName>
        <fullName evidence="8">Ion-translocating oxidoreductase complex subunit E</fullName>
        <ecNumber evidence="8">7.-.-.-</ecNumber>
    </recommendedName>
    <alternativeName>
        <fullName evidence="8">Rnf electron transport complex subunit E</fullName>
    </alternativeName>
</protein>
<sequence length="226" mass="24471">MASKISEFTKGIIKENPTYVQVLGMCPTLATTTSAKNGFGMGLAATAVLVMSNIVISAIRKTVPEKIRIPIFITVIATFVTIVDLVMHAFTYDLWKTLGLFIPLIVVNCIIMGRAEAYASKHSVVDSLLDGLGMGVGFTLSLTLLGSIRELFGNGTIFDIKVWGKAFNMFVMILPPGAYLTLGLLAALFAAISINRQEKAKKIAQAQQSQQTQQVQQTQQRVGEAK</sequence>
<comment type="subunit">
    <text evidence="8">The complex is composed of six subunits: RnfA, RnfB, RnfC, RnfD, RnfE and RnfG.</text>
</comment>
<keyword evidence="5 8" id="KW-0249">Electron transport</keyword>
<dbReference type="NCBIfam" id="TIGR01948">
    <property type="entry name" value="rnfE"/>
    <property type="match status" value="1"/>
</dbReference>
<evidence type="ECO:0000256" key="9">
    <source>
        <dbReference type="SAM" id="MobiDB-lite"/>
    </source>
</evidence>
<evidence type="ECO:0000256" key="4">
    <source>
        <dbReference type="ARBA" id="ARBA00022967"/>
    </source>
</evidence>
<dbReference type="NCBIfam" id="NF009070">
    <property type="entry name" value="PRK12405.1"/>
    <property type="match status" value="1"/>
</dbReference>
<dbReference type="GO" id="GO:0022900">
    <property type="term" value="P:electron transport chain"/>
    <property type="evidence" value="ECO:0007669"/>
    <property type="project" value="UniProtKB-UniRule"/>
</dbReference>
<comment type="subcellular location">
    <subcellularLocation>
        <location evidence="8">Cell membrane</location>
        <topology evidence="8">Multi-pass membrane protein</topology>
    </subcellularLocation>
    <subcellularLocation>
        <location evidence="1">Endomembrane system</location>
        <topology evidence="1">Multi-pass membrane protein</topology>
    </subcellularLocation>
</comment>
<feature type="region of interest" description="Disordered" evidence="9">
    <location>
        <begin position="205"/>
        <end position="226"/>
    </location>
</feature>
<dbReference type="PANTHER" id="PTHR30586">
    <property type="entry name" value="ELECTRON TRANSPORT COMPLEX PROTEIN RNFE"/>
    <property type="match status" value="1"/>
</dbReference>
<keyword evidence="3 8" id="KW-0812">Transmembrane</keyword>
<keyword evidence="6 8" id="KW-1133">Transmembrane helix</keyword>
<feature type="transmembrane region" description="Helical" evidence="8">
    <location>
        <begin position="97"/>
        <end position="115"/>
    </location>
</feature>
<dbReference type="OrthoDB" id="9790976at2"/>
<dbReference type="EMBL" id="CP011393">
    <property type="protein sequence ID" value="ANE40804.1"/>
    <property type="molecule type" value="Genomic_DNA"/>
</dbReference>
<dbReference type="AlphaFoldDB" id="A0A172T1H3"/>
<dbReference type="Proteomes" id="UP000077096">
    <property type="component" value="Chromosome"/>
</dbReference>
<dbReference type="GO" id="GO:0012505">
    <property type="term" value="C:endomembrane system"/>
    <property type="evidence" value="ECO:0007669"/>
    <property type="project" value="UniProtKB-SubCell"/>
</dbReference>
<reference evidence="10 11" key="1">
    <citation type="submission" date="2014-08" db="EMBL/GenBank/DDBJ databases">
        <title>Fervidobacterium pennivorans DYC genome.</title>
        <authorList>
            <person name="Wushke S."/>
        </authorList>
    </citation>
    <scope>NUCLEOTIDE SEQUENCE [LARGE SCALE GENOMIC DNA]</scope>
    <source>
        <strain evidence="10 11">DYC</strain>
    </source>
</reference>
<evidence type="ECO:0000256" key="1">
    <source>
        <dbReference type="ARBA" id="ARBA00004127"/>
    </source>
</evidence>
<proteinExistence type="inferred from homology"/>
<evidence type="ECO:0000256" key="2">
    <source>
        <dbReference type="ARBA" id="ARBA00022448"/>
    </source>
</evidence>
<feature type="transmembrane region" description="Helical" evidence="8">
    <location>
        <begin position="127"/>
        <end position="149"/>
    </location>
</feature>
<evidence type="ECO:0000256" key="8">
    <source>
        <dbReference type="HAMAP-Rule" id="MF_00478"/>
    </source>
</evidence>
<organism evidence="10 11">
    <name type="scientific">Fervidobacterium pennivorans</name>
    <dbReference type="NCBI Taxonomy" id="93466"/>
    <lineage>
        <taxon>Bacteria</taxon>
        <taxon>Thermotogati</taxon>
        <taxon>Thermotogota</taxon>
        <taxon>Thermotogae</taxon>
        <taxon>Thermotogales</taxon>
        <taxon>Fervidobacteriaceae</taxon>
        <taxon>Fervidobacterium</taxon>
    </lineage>
</organism>
<evidence type="ECO:0000256" key="7">
    <source>
        <dbReference type="ARBA" id="ARBA00023136"/>
    </source>
</evidence>
<accession>A0A172T1H3</accession>
<dbReference type="PATRIC" id="fig|93466.3.peg.305"/>
<dbReference type="Pfam" id="PF02508">
    <property type="entry name" value="Rnf-Nqr"/>
    <property type="match status" value="1"/>
</dbReference>
<dbReference type="KEGG" id="fng:JM64_01330"/>
<feature type="transmembrane region" description="Helical" evidence="8">
    <location>
        <begin position="71"/>
        <end position="91"/>
    </location>
</feature>
<keyword evidence="7 8" id="KW-0472">Membrane</keyword>
<dbReference type="GO" id="GO:0005886">
    <property type="term" value="C:plasma membrane"/>
    <property type="evidence" value="ECO:0007669"/>
    <property type="project" value="UniProtKB-SubCell"/>
</dbReference>
<evidence type="ECO:0000256" key="3">
    <source>
        <dbReference type="ARBA" id="ARBA00022692"/>
    </source>
</evidence>
<evidence type="ECO:0000313" key="11">
    <source>
        <dbReference type="Proteomes" id="UP000077096"/>
    </source>
</evidence>
<keyword evidence="2 8" id="KW-0813">Transport</keyword>
<comment type="function">
    <text evidence="8">Part of a membrane-bound complex that couples electron transfer with translocation of ions across the membrane.</text>
</comment>
<evidence type="ECO:0000256" key="6">
    <source>
        <dbReference type="ARBA" id="ARBA00022989"/>
    </source>
</evidence>
<name>A0A172T1H3_FERPE</name>
<dbReference type="PANTHER" id="PTHR30586:SF0">
    <property type="entry name" value="ION-TRANSLOCATING OXIDOREDUCTASE COMPLEX SUBUNIT E"/>
    <property type="match status" value="1"/>
</dbReference>
<dbReference type="InterPro" id="IPR003667">
    <property type="entry name" value="NqrDE/RnfAE"/>
</dbReference>